<keyword evidence="2" id="KW-0934">Plastid</keyword>
<dbReference type="GeneID" id="36960186"/>
<dbReference type="InterPro" id="IPR031383">
    <property type="entry name" value="Ycf90"/>
</dbReference>
<keyword evidence="1" id="KW-1133">Transmembrane helix</keyword>
<protein>
    <submittedName>
        <fullName evidence="2">Uncharacterized protein</fullName>
    </submittedName>
</protein>
<keyword evidence="1" id="KW-0812">Transmembrane</keyword>
<keyword evidence="1" id="KW-0472">Membrane</keyword>
<evidence type="ECO:0000313" key="2">
    <source>
        <dbReference type="EMBL" id="AWT40275.1"/>
    </source>
</evidence>
<dbReference type="AlphaFoldDB" id="A0A2U9NTB2"/>
<name>A0A2U9NTB2_9STRA</name>
<dbReference type="EMBL" id="MG755807">
    <property type="protein sequence ID" value="AWT40275.1"/>
    <property type="molecule type" value="Genomic_DNA"/>
</dbReference>
<keyword evidence="2" id="KW-0150">Chloroplast</keyword>
<accession>A0A2U9NTB2</accession>
<feature type="transmembrane region" description="Helical" evidence="1">
    <location>
        <begin position="468"/>
        <end position="491"/>
    </location>
</feature>
<reference evidence="2" key="1">
    <citation type="journal article" date="2018" name="Adv. Bot. Res.">
        <title>Evolution of the Plastid Genomes in Diatoms.</title>
        <authorList>
            <person name="Yu M."/>
            <person name="Ashworth M.P."/>
            <person name="Hajrah N.H."/>
            <person name="Khiyami M.A."/>
            <person name="Sabir M.J."/>
            <person name="Alhebshi A.M."/>
            <person name="Al-Malki A.L."/>
            <person name="Sabir J.S.M."/>
            <person name="Theriot E.C."/>
            <person name="Jansen R.K."/>
        </authorList>
    </citation>
    <scope>NUCLEOTIDE SEQUENCE</scope>
</reference>
<dbReference type="Pfam" id="PF17088">
    <property type="entry name" value="YCF90"/>
    <property type="match status" value="2"/>
</dbReference>
<gene>
    <name evidence="2" type="primary">ycf90</name>
</gene>
<dbReference type="RefSeq" id="YP_009497562.1">
    <property type="nucleotide sequence ID" value="NC_038008.1"/>
</dbReference>
<geneLocation type="chloroplast" evidence="2"/>
<evidence type="ECO:0000256" key="1">
    <source>
        <dbReference type="SAM" id="Phobius"/>
    </source>
</evidence>
<organism evidence="2">
    <name type="scientific">Astrosyne radiata</name>
    <dbReference type="NCBI Taxonomy" id="1158023"/>
    <lineage>
        <taxon>Eukaryota</taxon>
        <taxon>Sar</taxon>
        <taxon>Stramenopiles</taxon>
        <taxon>Ochrophyta</taxon>
        <taxon>Bacillariophyta</taxon>
        <taxon>Fragilariophyceae</taxon>
        <taxon>Fragilariophycidae</taxon>
        <taxon>Cyclophorales</taxon>
        <taxon>Cyclophoraceae</taxon>
        <taxon>Astrosyne</taxon>
    </lineage>
</organism>
<sequence>MNLNFDYSNITSFHVESLLGFCHDILTTIIYTIMKTHVLITIEKIKQALMFIHVNLNHAIVINQDAFLNWFGIKGEALIQYEADIKQCIKEGGNLANLELKSVSLFKISTLQLLLKGFLHQYRTGFCTADLDRLVTLVLCIRFVILSIRYNIRTACIITLICMASSWLWYKRFLLFVFHHSQLLYNVKFFHKFGLDAKELSFIMKTEMKRNTYRIRLSNPAAVVLHVYERSTVIDGYRIDPISMIVSKLPTTFGIYDKAECFYYLFYRKILPAIDRFIRDFYRNAHSLMTYTYIARMNRKYCPYHFRWHWTAYIIISSGPDRIWIHLFNRMEYYTIHQLGVRIARLERFYQKYQYTNKSYLLIDIKRQLDNLEFETKFIDAFALTMIASSLLFSLFMLLHSLCGQYVYIPIVTDSVEMHVGKRDKLSKYSGGLTAWQDRKGEQRGSAQIWYGWFGRGTKGKSNVIFDIIWYILRFGKRLLLSILAVIMYICRLIIRKLSNKDNSNTNNSNESLYKEGNEKTNES</sequence>
<feature type="transmembrane region" description="Helical" evidence="1">
    <location>
        <begin position="150"/>
        <end position="170"/>
    </location>
</feature>
<proteinExistence type="predicted"/>
<feature type="transmembrane region" description="Helical" evidence="1">
    <location>
        <begin position="378"/>
        <end position="399"/>
    </location>
</feature>